<accession>A0ABT6URY2</accession>
<sequence>MGQLTLDDALSADEASGTVQEASAQDAAPITLSGNLHKMSIVPAGETLAIDTSFDAPSVTREPLAANYGLRLGEITQPLNAYIGHKVRLSFTGQIHCSHCGRKTKKSFAQGHCYPCFRKLPQCDGCIMKPETCHYAEGTCRDPQWGEEHCFQPHIVYLANSSGLKVGITRKTQMPTRWFDQGAIQALPIVEVSNRLQSGLVEVLFKQALNDRTNWRAMLKGDVAELDLEAERDALLAQMSEGLAALQAHCGEGAIRVLDTTALAFEFPVRTAPTKVTSFNFDKTPVVEGVLEGLKGQYLILDSGVINLRKFTGYEIEAQLGEQ</sequence>
<dbReference type="InterPro" id="IPR021246">
    <property type="entry name" value="DUF2797"/>
</dbReference>
<evidence type="ECO:0000313" key="1">
    <source>
        <dbReference type="EMBL" id="MDI5884564.1"/>
    </source>
</evidence>
<dbReference type="EMBL" id="JASCSA010000006">
    <property type="protein sequence ID" value="MDI5884564.1"/>
    <property type="molecule type" value="Genomic_DNA"/>
</dbReference>
<keyword evidence="2" id="KW-1185">Reference proteome</keyword>
<organism evidence="1 2">
    <name type="scientific">Cobetia amphilecti</name>
    <dbReference type="NCBI Taxonomy" id="1055104"/>
    <lineage>
        <taxon>Bacteria</taxon>
        <taxon>Pseudomonadati</taxon>
        <taxon>Pseudomonadota</taxon>
        <taxon>Gammaproteobacteria</taxon>
        <taxon>Oceanospirillales</taxon>
        <taxon>Halomonadaceae</taxon>
        <taxon>Cobetia</taxon>
    </lineage>
</organism>
<evidence type="ECO:0000313" key="2">
    <source>
        <dbReference type="Proteomes" id="UP001229025"/>
    </source>
</evidence>
<dbReference type="Pfam" id="PF10977">
    <property type="entry name" value="DUF2797"/>
    <property type="match status" value="1"/>
</dbReference>
<reference evidence="2" key="1">
    <citation type="submission" date="2023-07" db="EMBL/GenBank/DDBJ databases">
        <title>Genome-based characterization of strain KMM 296 and proposal for reclassification of Cobetia litoralis and Cobetia pacifica, and emended description of the species Cobetia amphilecti and Cobetia marina.</title>
        <authorList>
            <person name="Balabanova L."/>
            <person name="Nedashkovskaya O."/>
        </authorList>
    </citation>
    <scope>NUCLEOTIDE SEQUENCE [LARGE SCALE GENOMIC DNA]</scope>
    <source>
        <strain evidence="2">NRIC 0815</strain>
    </source>
</reference>
<proteinExistence type="predicted"/>
<gene>
    <name evidence="1" type="ORF">QLT01_09375</name>
</gene>
<dbReference type="RefSeq" id="WP_284726817.1">
    <property type="nucleotide sequence ID" value="NZ_JASCSA010000006.1"/>
</dbReference>
<dbReference type="Proteomes" id="UP001229025">
    <property type="component" value="Unassembled WGS sequence"/>
</dbReference>
<name>A0ABT6URY2_9GAMM</name>
<protein>
    <submittedName>
        <fullName evidence="1">DUF2797 domain-containing protein</fullName>
    </submittedName>
</protein>
<comment type="caution">
    <text evidence="1">The sequence shown here is derived from an EMBL/GenBank/DDBJ whole genome shotgun (WGS) entry which is preliminary data.</text>
</comment>